<protein>
    <submittedName>
        <fullName evidence="1">Uncharacterized protein</fullName>
    </submittedName>
</protein>
<name>A0A917X1J5_9ACTN</name>
<dbReference type="EMBL" id="BMPI01000035">
    <property type="protein sequence ID" value="GGM52433.1"/>
    <property type="molecule type" value="Genomic_DNA"/>
</dbReference>
<gene>
    <name evidence="1" type="ORF">GCM10007977_062490</name>
</gene>
<sequence length="131" mass="14592">MTGVQQTTALCGHDTCDPYRRRNSILDEPGDVVLYNACDGVRHVFRDGHDDGLILASTGDGWTLTRERHVEVEPGRWAMVADPEPVCTGHHVGRGRDEWIAVHHTGRTIVRTDTLYGAIARAARFYLHTTS</sequence>
<organism evidence="1 2">
    <name type="scientific">Dactylosporangium sucinum</name>
    <dbReference type="NCBI Taxonomy" id="1424081"/>
    <lineage>
        <taxon>Bacteria</taxon>
        <taxon>Bacillati</taxon>
        <taxon>Actinomycetota</taxon>
        <taxon>Actinomycetes</taxon>
        <taxon>Micromonosporales</taxon>
        <taxon>Micromonosporaceae</taxon>
        <taxon>Dactylosporangium</taxon>
    </lineage>
</organism>
<evidence type="ECO:0000313" key="1">
    <source>
        <dbReference type="EMBL" id="GGM52433.1"/>
    </source>
</evidence>
<comment type="caution">
    <text evidence="1">The sequence shown here is derived from an EMBL/GenBank/DDBJ whole genome shotgun (WGS) entry which is preliminary data.</text>
</comment>
<proteinExistence type="predicted"/>
<dbReference type="Proteomes" id="UP000642070">
    <property type="component" value="Unassembled WGS sequence"/>
</dbReference>
<keyword evidence="2" id="KW-1185">Reference proteome</keyword>
<accession>A0A917X1J5</accession>
<reference evidence="1" key="2">
    <citation type="submission" date="2020-09" db="EMBL/GenBank/DDBJ databases">
        <authorList>
            <person name="Sun Q."/>
            <person name="Ohkuma M."/>
        </authorList>
    </citation>
    <scope>NUCLEOTIDE SEQUENCE</scope>
    <source>
        <strain evidence="1">JCM 19831</strain>
    </source>
</reference>
<dbReference type="AlphaFoldDB" id="A0A917X1J5"/>
<reference evidence="1" key="1">
    <citation type="journal article" date="2014" name="Int. J. Syst. Evol. Microbiol.">
        <title>Complete genome sequence of Corynebacterium casei LMG S-19264T (=DSM 44701T), isolated from a smear-ripened cheese.</title>
        <authorList>
            <consortium name="US DOE Joint Genome Institute (JGI-PGF)"/>
            <person name="Walter F."/>
            <person name="Albersmeier A."/>
            <person name="Kalinowski J."/>
            <person name="Ruckert C."/>
        </authorList>
    </citation>
    <scope>NUCLEOTIDE SEQUENCE</scope>
    <source>
        <strain evidence="1">JCM 19831</strain>
    </source>
</reference>
<evidence type="ECO:0000313" key="2">
    <source>
        <dbReference type="Proteomes" id="UP000642070"/>
    </source>
</evidence>